<dbReference type="Gene3D" id="3.20.20.80">
    <property type="entry name" value="Glycosidases"/>
    <property type="match status" value="1"/>
</dbReference>
<dbReference type="Proteomes" id="UP000266441">
    <property type="component" value="Unassembled WGS sequence"/>
</dbReference>
<feature type="domain" description="Glycoside hydrolase family 42 N-terminal" evidence="3">
    <location>
        <begin position="126"/>
        <end position="364"/>
    </location>
</feature>
<name>A0A399CYL7_9BACT</name>
<gene>
    <name evidence="4" type="ORF">D1164_19330</name>
</gene>
<evidence type="ECO:0000256" key="1">
    <source>
        <dbReference type="ARBA" id="ARBA00022801"/>
    </source>
</evidence>
<comment type="caution">
    <text evidence="4">The sequence shown here is derived from an EMBL/GenBank/DDBJ whole genome shotgun (WGS) entry which is preliminary data.</text>
</comment>
<dbReference type="GO" id="GO:0005975">
    <property type="term" value="P:carbohydrate metabolic process"/>
    <property type="evidence" value="ECO:0007669"/>
    <property type="project" value="InterPro"/>
</dbReference>
<dbReference type="GO" id="GO:0004565">
    <property type="term" value="F:beta-galactosidase activity"/>
    <property type="evidence" value="ECO:0007669"/>
    <property type="project" value="InterPro"/>
</dbReference>
<organism evidence="4 5">
    <name type="scientific">Mariniphaga sediminis</name>
    <dbReference type="NCBI Taxonomy" id="1628158"/>
    <lineage>
        <taxon>Bacteria</taxon>
        <taxon>Pseudomonadati</taxon>
        <taxon>Bacteroidota</taxon>
        <taxon>Bacteroidia</taxon>
        <taxon>Marinilabiliales</taxon>
        <taxon>Prolixibacteraceae</taxon>
        <taxon>Mariniphaga</taxon>
    </lineage>
</organism>
<dbReference type="Pfam" id="PF02449">
    <property type="entry name" value="Glyco_hydro_42"/>
    <property type="match status" value="1"/>
</dbReference>
<dbReference type="InterPro" id="IPR013529">
    <property type="entry name" value="Glyco_hydro_42_N"/>
</dbReference>
<protein>
    <recommendedName>
        <fullName evidence="3">Glycoside hydrolase family 42 N-terminal domain-containing protein</fullName>
    </recommendedName>
</protein>
<proteinExistence type="predicted"/>
<evidence type="ECO:0000256" key="2">
    <source>
        <dbReference type="ARBA" id="ARBA00023295"/>
    </source>
</evidence>
<evidence type="ECO:0000313" key="4">
    <source>
        <dbReference type="EMBL" id="RIH63582.1"/>
    </source>
</evidence>
<dbReference type="GO" id="GO:0009341">
    <property type="term" value="C:beta-galactosidase complex"/>
    <property type="evidence" value="ECO:0007669"/>
    <property type="project" value="InterPro"/>
</dbReference>
<keyword evidence="1" id="KW-0378">Hydrolase</keyword>
<reference evidence="4 5" key="1">
    <citation type="journal article" date="2015" name="Int. J. Syst. Evol. Microbiol.">
        <title>Mariniphaga sediminis sp. nov., isolated from coastal sediment.</title>
        <authorList>
            <person name="Wang F.Q."/>
            <person name="Shen Q.Y."/>
            <person name="Chen G.J."/>
            <person name="Du Z.J."/>
        </authorList>
    </citation>
    <scope>NUCLEOTIDE SEQUENCE [LARGE SCALE GENOMIC DNA]</scope>
    <source>
        <strain evidence="4 5">SY21</strain>
    </source>
</reference>
<dbReference type="OrthoDB" id="9800974at2"/>
<keyword evidence="2" id="KW-0326">Glycosidase</keyword>
<keyword evidence="5" id="KW-1185">Reference proteome</keyword>
<dbReference type="AlphaFoldDB" id="A0A399CYL7"/>
<dbReference type="EMBL" id="QWET01000019">
    <property type="protein sequence ID" value="RIH63582.1"/>
    <property type="molecule type" value="Genomic_DNA"/>
</dbReference>
<evidence type="ECO:0000259" key="3">
    <source>
        <dbReference type="Pfam" id="PF02449"/>
    </source>
</evidence>
<accession>A0A399CYL7</accession>
<sequence>MKRRNFVKKMSTGGGALFTGMNLLGMEKEGFEGNIRKNLVPEGNIGKSSTSCHLKQYMGKPTVFINDEPCFPTAYLSHFPQQFRYKNMYEHGTKIFGCYVSLGDRFPGFYKNQKVRLNKHNIWIAPGKIDFDIMDASINEILEVAPDAYILPRISCNSPSWWDSFHPADTCRTYETGLPQCQSFSSQIWREETAEVLRKIVQHVYRSTYADRFIGMHICVGETNESVHLGWLGDTDYSIVAEARFKEWLLQKYNNDKELIQNYFGKPIEQISIPLPVEREKPEFGNFFDPEKSRLNIDYRFFRCDEIIDSIEFLCRAVKEESHGNLLTGTFYGHTFTQWLDHMNFSRFLKSPYVDFFTSTTFGTEIDSIKKANKLFYNEGDEKTCLGKWISEMRPEIDPYHVYDLPVWKRPGTLDQTLEHLKSEFTHAICTGTTLYWYDLWGGWYDHERILKFFSEAQKVADESIHKSGDSLAEVCVIVDEKSIPYFAPLKRQRVSNIPWLNYQKAQIDKIGTPYDIYLLEDLKDLDISRYKMMIFFNSFVLSSQDRDLISRKCMSGGRTLLWLYAPGLIDDEISVDNVSSLVGMQLGYEEKREASDIIIDLPTGKLKYKGSAASPFIYIKSGGASNIYGHTNDGFAIFGENRMKDYSNILACYPTLPWQAIQHFALEAGVNIYNNNGDVLYCNQSYLSIKASSPGKKIISLPFQASLIELMVPNKGYGSGERITLKPDKTFEIEFSSSGETRFFRFDN</sequence>
<evidence type="ECO:0000313" key="5">
    <source>
        <dbReference type="Proteomes" id="UP000266441"/>
    </source>
</evidence>